<dbReference type="EMBL" id="KQ251763">
    <property type="protein sequence ID" value="KNC70225.1"/>
    <property type="molecule type" value="Genomic_DNA"/>
</dbReference>
<dbReference type="AlphaFoldDB" id="A0A0L0F0J0"/>
<accession>A0A0L0F0J0</accession>
<dbReference type="GeneID" id="25917754"/>
<dbReference type="SUPFAM" id="SSF56672">
    <property type="entry name" value="DNA/RNA polymerases"/>
    <property type="match status" value="1"/>
</dbReference>
<gene>
    <name evidence="1" type="ORF">SARC_17250</name>
</gene>
<organism evidence="1 2">
    <name type="scientific">Sphaeroforma arctica JP610</name>
    <dbReference type="NCBI Taxonomy" id="667725"/>
    <lineage>
        <taxon>Eukaryota</taxon>
        <taxon>Ichthyosporea</taxon>
        <taxon>Ichthyophonida</taxon>
        <taxon>Sphaeroforma</taxon>
    </lineage>
</organism>
<dbReference type="RefSeq" id="XP_014144127.1">
    <property type="nucleotide sequence ID" value="XM_014288652.1"/>
</dbReference>
<dbReference type="Proteomes" id="UP000054560">
    <property type="component" value="Unassembled WGS sequence"/>
</dbReference>
<evidence type="ECO:0000313" key="1">
    <source>
        <dbReference type="EMBL" id="KNC70225.1"/>
    </source>
</evidence>
<protein>
    <submittedName>
        <fullName evidence="1">Uncharacterized protein</fullName>
    </submittedName>
</protein>
<sequence length="80" mass="9104">MYDTILKRTSRVEPVSIDELFFETADLLHAIQLKRKGQSDEISTPLPTPAPTLKPMSEDDVRTLAIAFAEELRQEIFNQS</sequence>
<name>A0A0L0F0J0_9EUKA</name>
<dbReference type="InterPro" id="IPR043502">
    <property type="entry name" value="DNA/RNA_pol_sf"/>
</dbReference>
<keyword evidence="2" id="KW-1185">Reference proteome</keyword>
<reference evidence="1 2" key="1">
    <citation type="submission" date="2011-02" db="EMBL/GenBank/DDBJ databases">
        <title>The Genome Sequence of Sphaeroforma arctica JP610.</title>
        <authorList>
            <consortium name="The Broad Institute Genome Sequencing Platform"/>
            <person name="Russ C."/>
            <person name="Cuomo C."/>
            <person name="Young S.K."/>
            <person name="Zeng Q."/>
            <person name="Gargeya S."/>
            <person name="Alvarado L."/>
            <person name="Berlin A."/>
            <person name="Chapman S.B."/>
            <person name="Chen Z."/>
            <person name="Freedman E."/>
            <person name="Gellesch M."/>
            <person name="Goldberg J."/>
            <person name="Griggs A."/>
            <person name="Gujja S."/>
            <person name="Heilman E."/>
            <person name="Heiman D."/>
            <person name="Howarth C."/>
            <person name="Mehta T."/>
            <person name="Neiman D."/>
            <person name="Pearson M."/>
            <person name="Roberts A."/>
            <person name="Saif S."/>
            <person name="Shea T."/>
            <person name="Shenoy N."/>
            <person name="Sisk P."/>
            <person name="Stolte C."/>
            <person name="Sykes S."/>
            <person name="White J."/>
            <person name="Yandava C."/>
            <person name="Burger G."/>
            <person name="Gray M.W."/>
            <person name="Holland P.W.H."/>
            <person name="King N."/>
            <person name="Lang F.B.F."/>
            <person name="Roger A.J."/>
            <person name="Ruiz-Trillo I."/>
            <person name="Haas B."/>
            <person name="Nusbaum C."/>
            <person name="Birren B."/>
        </authorList>
    </citation>
    <scope>NUCLEOTIDE SEQUENCE [LARGE SCALE GENOMIC DNA]</scope>
    <source>
        <strain evidence="1 2">JP610</strain>
    </source>
</reference>
<proteinExistence type="predicted"/>
<feature type="non-terminal residue" evidence="1">
    <location>
        <position position="80"/>
    </location>
</feature>
<evidence type="ECO:0000313" key="2">
    <source>
        <dbReference type="Proteomes" id="UP000054560"/>
    </source>
</evidence>